<reference evidence="1" key="1">
    <citation type="submission" date="2020-04" db="EMBL/GenBank/DDBJ databases">
        <title>Deep metagenomics examines the oral microbiome during advanced dental caries in children, revealing novel taxa and co-occurrences with host molecules.</title>
        <authorList>
            <person name="Baker J.L."/>
            <person name="Morton J.T."/>
            <person name="Dinis M."/>
            <person name="Alvarez R."/>
            <person name="Tran N.C."/>
            <person name="Knight R."/>
            <person name="Edlund A."/>
        </authorList>
    </citation>
    <scope>NUCLEOTIDE SEQUENCE</scope>
    <source>
        <strain evidence="1">JCVI_29_bin.11</strain>
    </source>
</reference>
<evidence type="ECO:0000313" key="1">
    <source>
        <dbReference type="EMBL" id="MBF1659780.1"/>
    </source>
</evidence>
<protein>
    <recommendedName>
        <fullName evidence="3">Tail assembly chaperone</fullName>
    </recommendedName>
</protein>
<evidence type="ECO:0008006" key="3">
    <source>
        <dbReference type="Google" id="ProtNLM"/>
    </source>
</evidence>
<sequence length="129" mass="14355">MIKKDVTIDGFDGPETRSYYFHLTKSEALTWVKETGGQLTKDLERVTKTGPEDDLTDMLEMVGRILHRAVGERQGKRFVKTKEIADDFVFSGALDVVLADLLAHPEEVDRFTAGLLPTDVMAEAANQNA</sequence>
<name>A0A930KZD5_9MICC</name>
<organism evidence="1 2">
    <name type="scientific">Rothia mucilaginosa</name>
    <dbReference type="NCBI Taxonomy" id="43675"/>
    <lineage>
        <taxon>Bacteria</taxon>
        <taxon>Bacillati</taxon>
        <taxon>Actinomycetota</taxon>
        <taxon>Actinomycetes</taxon>
        <taxon>Micrococcales</taxon>
        <taxon>Micrococcaceae</taxon>
        <taxon>Rothia</taxon>
    </lineage>
</organism>
<gene>
    <name evidence="1" type="ORF">HXO58_08100</name>
</gene>
<accession>A0A930KZD5</accession>
<comment type="caution">
    <text evidence="1">The sequence shown here is derived from an EMBL/GenBank/DDBJ whole genome shotgun (WGS) entry which is preliminary data.</text>
</comment>
<dbReference type="Pfam" id="PF23803">
    <property type="entry name" value="Phage_TAC_17"/>
    <property type="match status" value="1"/>
</dbReference>
<evidence type="ECO:0000313" key="2">
    <source>
        <dbReference type="Proteomes" id="UP000713964"/>
    </source>
</evidence>
<dbReference type="Proteomes" id="UP000713964">
    <property type="component" value="Unassembled WGS sequence"/>
</dbReference>
<proteinExistence type="predicted"/>
<dbReference type="AlphaFoldDB" id="A0A930KZD5"/>
<dbReference type="InterPro" id="IPR057005">
    <property type="entry name" value="Phage_TAC_17"/>
</dbReference>
<dbReference type="EMBL" id="JABZXL010000026">
    <property type="protein sequence ID" value="MBF1659780.1"/>
    <property type="molecule type" value="Genomic_DNA"/>
</dbReference>